<evidence type="ECO:0000256" key="1">
    <source>
        <dbReference type="ARBA" id="ARBA00007261"/>
    </source>
</evidence>
<feature type="domain" description="Peptidase M16 N-terminal" evidence="7">
    <location>
        <begin position="54"/>
        <end position="173"/>
    </location>
</feature>
<accession>A0A4P6L353</accession>
<dbReference type="Gene3D" id="3.30.830.10">
    <property type="entry name" value="Metalloenzyme, LuxS/M16 peptidase-like"/>
    <property type="match status" value="4"/>
</dbReference>
<evidence type="ECO:0000256" key="6">
    <source>
        <dbReference type="SAM" id="SignalP"/>
    </source>
</evidence>
<feature type="chain" id="PRO_5020465039" evidence="6">
    <location>
        <begin position="24"/>
        <end position="939"/>
    </location>
</feature>
<dbReference type="Pfam" id="PF00675">
    <property type="entry name" value="Peptidase_M16"/>
    <property type="match status" value="1"/>
</dbReference>
<dbReference type="InterPro" id="IPR007863">
    <property type="entry name" value="Peptidase_M16_C"/>
</dbReference>
<dbReference type="InterPro" id="IPR050626">
    <property type="entry name" value="Peptidase_M16"/>
</dbReference>
<dbReference type="GO" id="GO:0046872">
    <property type="term" value="F:metal ion binding"/>
    <property type="evidence" value="ECO:0007669"/>
    <property type="project" value="InterPro"/>
</dbReference>
<dbReference type="RefSeq" id="WP_130188389.1">
    <property type="nucleotide sequence ID" value="NZ_CP035913.1"/>
</dbReference>
<dbReference type="InterPro" id="IPR011765">
    <property type="entry name" value="Pept_M16_N"/>
</dbReference>
<dbReference type="EMBL" id="CP035913">
    <property type="protein sequence ID" value="QBE65278.1"/>
    <property type="molecule type" value="Genomic_DNA"/>
</dbReference>
<feature type="signal peptide" evidence="6">
    <location>
        <begin position="1"/>
        <end position="23"/>
    </location>
</feature>
<keyword evidence="3" id="KW-0378">Hydrolase</keyword>
<evidence type="ECO:0000256" key="5">
    <source>
        <dbReference type="ARBA" id="ARBA00023049"/>
    </source>
</evidence>
<keyword evidence="10" id="KW-1185">Reference proteome</keyword>
<gene>
    <name evidence="9" type="ORF">EWM63_21640</name>
</gene>
<evidence type="ECO:0000259" key="7">
    <source>
        <dbReference type="Pfam" id="PF00675"/>
    </source>
</evidence>
<feature type="domain" description="Peptidase M16 C-terminal" evidence="8">
    <location>
        <begin position="211"/>
        <end position="392"/>
    </location>
</feature>
<dbReference type="GO" id="GO:0006508">
    <property type="term" value="P:proteolysis"/>
    <property type="evidence" value="ECO:0007669"/>
    <property type="project" value="UniProtKB-KW"/>
</dbReference>
<dbReference type="PANTHER" id="PTHR43690:SF34">
    <property type="entry name" value="ZINC PROTEASE PQQL-LIKE"/>
    <property type="match status" value="1"/>
</dbReference>
<dbReference type="AlphaFoldDB" id="A0A4P6L353"/>
<keyword evidence="2" id="KW-0645">Protease</keyword>
<reference evidence="9 10" key="1">
    <citation type="submission" date="2019-02" db="EMBL/GenBank/DDBJ databases">
        <title>Draft Genome Sequences of Six Type Strains of the Genus Massilia.</title>
        <authorList>
            <person name="Miess H."/>
            <person name="Frediansyhah A."/>
            <person name="Gross H."/>
        </authorList>
    </citation>
    <scope>NUCLEOTIDE SEQUENCE [LARGE SCALE GENOMIC DNA]</scope>
    <source>
        <strain evidence="9 10">DSM 17473</strain>
    </source>
</reference>
<dbReference type="PANTHER" id="PTHR43690">
    <property type="entry name" value="NARDILYSIN"/>
    <property type="match status" value="1"/>
</dbReference>
<name>A0A4P6L353_9BURK</name>
<comment type="similarity">
    <text evidence="1">Belongs to the peptidase M16 family.</text>
</comment>
<dbReference type="KEGG" id="plue:EWM63_21640"/>
<dbReference type="InterPro" id="IPR011249">
    <property type="entry name" value="Metalloenz_LuxS/M16"/>
</dbReference>
<evidence type="ECO:0000313" key="10">
    <source>
        <dbReference type="Proteomes" id="UP000290637"/>
    </source>
</evidence>
<feature type="domain" description="Peptidase M16 C-terminal" evidence="8">
    <location>
        <begin position="690"/>
        <end position="868"/>
    </location>
</feature>
<dbReference type="OrthoDB" id="9811314at2"/>
<proteinExistence type="inferred from homology"/>
<dbReference type="GO" id="GO:0008237">
    <property type="term" value="F:metallopeptidase activity"/>
    <property type="evidence" value="ECO:0007669"/>
    <property type="project" value="UniProtKB-KW"/>
</dbReference>
<evidence type="ECO:0000259" key="8">
    <source>
        <dbReference type="Pfam" id="PF05193"/>
    </source>
</evidence>
<evidence type="ECO:0000256" key="3">
    <source>
        <dbReference type="ARBA" id="ARBA00022801"/>
    </source>
</evidence>
<sequence length="939" mass="103866">MKLSPFKLATAATLLGASLLAHAAPLPAPGDTLPVAPYVKVGRLANGLTYYIQKNARPEKRLELRLVVKAGSILEDEDQLGLAHFTEHMAFNGSTHFKRHELVSYLQSIGVKFGRDLNAYTSFDQTVYMLPIPTDSREAVEKGFLVLEDWAHGITFNEADIESERGIVLEELRLGKGANDRMNQVLYPKLFNGSRYAERLPIGKADVLRTFKPDAIKRFYRDWYRPDLMAVMAVGDIDPAEAEKLIKAHFGKLKNPENPRPRDYAVIPERKTDEGLVVTDREAPADVLYIRYPIVPHPEDPTYGGYRRDLVDKLVGAMLSQRIMELTQQADPPFIQGGSGTGKVVRGYRSFSVTAMLGKGGHVPAINALVQEDERARQFGFTASELDRAKKTMLRGYERMYAERDKSDSAAFVNEYIRNFLEGEPIPGIQNEYAYAQVLVPGITLDEINAAVRDAIPSDDKKLVILMSGLKDRLPPTGNELLAAVDNAHKLTVTAREDKAYGSSLLEKPPAPGRIVAEKENKALGTTELTLSNGVKVVLKPTDFRNDQVLMSGVRFGGQSLFGNDDIFNARYASVVMAQMGAMNHSPADLQKILAGKSVSAAVTMSDLTENVAGNAGSADIETLLQLTHVKLTQPRRDEALFQSFLARQRDAALNAMARPEAEFADTVRAALYGDHPRVPRTPRPEDFDKVQLDRVQQIYRERFSSMKGMTFYFIGSFDAAKLKPLLATYLGSLPAPDIAVAWRDTGVRPVRGVVKREVRRGKEAKSNISISFTGEADFSQAAQMRMQAMVEVLNLKLTDVLREQLGLIYGGGASGGIAKLPYANYSLSLALPCGPENVDKVIAAAFAEIRKLQENGPDAADLAKVRQNWLTSHRRALRENGYWMAQLQTAHLNGFPPESLLGFEERAMAVTPADVQAAAQRYFDFNNYVQVVLYPEAK</sequence>
<evidence type="ECO:0000313" key="9">
    <source>
        <dbReference type="EMBL" id="QBE65278.1"/>
    </source>
</evidence>
<dbReference type="Pfam" id="PF05193">
    <property type="entry name" value="Peptidase_M16_C"/>
    <property type="match status" value="2"/>
</dbReference>
<keyword evidence="6" id="KW-0732">Signal</keyword>
<evidence type="ECO:0000256" key="4">
    <source>
        <dbReference type="ARBA" id="ARBA00022833"/>
    </source>
</evidence>
<protein>
    <submittedName>
        <fullName evidence="9">Insulinase family protein</fullName>
    </submittedName>
</protein>
<organism evidence="9 10">
    <name type="scientific">Pseudoduganella lutea</name>
    <dbReference type="NCBI Taxonomy" id="321985"/>
    <lineage>
        <taxon>Bacteria</taxon>
        <taxon>Pseudomonadati</taxon>
        <taxon>Pseudomonadota</taxon>
        <taxon>Betaproteobacteria</taxon>
        <taxon>Burkholderiales</taxon>
        <taxon>Oxalobacteraceae</taxon>
        <taxon>Telluria group</taxon>
        <taxon>Pseudoduganella</taxon>
    </lineage>
</organism>
<dbReference type="Proteomes" id="UP000290637">
    <property type="component" value="Chromosome"/>
</dbReference>
<evidence type="ECO:0000256" key="2">
    <source>
        <dbReference type="ARBA" id="ARBA00022670"/>
    </source>
</evidence>
<keyword evidence="5" id="KW-0482">Metalloprotease</keyword>
<keyword evidence="4" id="KW-0862">Zinc</keyword>
<dbReference type="SUPFAM" id="SSF63411">
    <property type="entry name" value="LuxS/MPP-like metallohydrolase"/>
    <property type="match status" value="4"/>
</dbReference>